<keyword evidence="12 15" id="KW-0648">Protein biosynthesis</keyword>
<keyword evidence="4 15" id="KW-0963">Cytoplasm</keyword>
<dbReference type="SUPFAM" id="SSF55681">
    <property type="entry name" value="Class II aaRS and biotin synthetases"/>
    <property type="match status" value="1"/>
</dbReference>
<feature type="domain" description="B5" evidence="19">
    <location>
        <begin position="407"/>
        <end position="478"/>
    </location>
</feature>
<evidence type="ECO:0000256" key="12">
    <source>
        <dbReference type="ARBA" id="ARBA00022917"/>
    </source>
</evidence>
<evidence type="ECO:0000259" key="17">
    <source>
        <dbReference type="PROSITE" id="PS50886"/>
    </source>
</evidence>
<dbReference type="InterPro" id="IPR033714">
    <property type="entry name" value="tRNA_bind_bactPheRS"/>
</dbReference>
<dbReference type="Gene3D" id="2.40.50.140">
    <property type="entry name" value="Nucleic acid-binding proteins"/>
    <property type="match status" value="1"/>
</dbReference>
<dbReference type="SUPFAM" id="SSF50249">
    <property type="entry name" value="Nucleic acid-binding proteins"/>
    <property type="match status" value="1"/>
</dbReference>
<evidence type="ECO:0000313" key="21">
    <source>
        <dbReference type="Proteomes" id="UP000183190"/>
    </source>
</evidence>
<dbReference type="GO" id="GO:0009328">
    <property type="term" value="C:phenylalanine-tRNA ligase complex"/>
    <property type="evidence" value="ECO:0007669"/>
    <property type="project" value="TreeGrafter"/>
</dbReference>
<protein>
    <recommendedName>
        <fullName evidence="15">Phenylalanine--tRNA ligase beta subunit</fullName>
        <ecNumber evidence="15">6.1.1.20</ecNumber>
    </recommendedName>
    <alternativeName>
        <fullName evidence="15">Phenylalanyl-tRNA synthetase beta subunit</fullName>
        <shortName evidence="15">PheRS</shortName>
    </alternativeName>
</protein>
<dbReference type="InterPro" id="IPR002547">
    <property type="entry name" value="tRNA-bd_dom"/>
</dbReference>
<evidence type="ECO:0000256" key="8">
    <source>
        <dbReference type="ARBA" id="ARBA00022741"/>
    </source>
</evidence>
<accession>A0A1H6KX74</accession>
<dbReference type="Proteomes" id="UP000183190">
    <property type="component" value="Unassembled WGS sequence"/>
</dbReference>
<dbReference type="InterPro" id="IPR045060">
    <property type="entry name" value="Phe-tRNA-ligase_IIc_bsu"/>
</dbReference>
<dbReference type="InterPro" id="IPR004532">
    <property type="entry name" value="Phe-tRNA-ligase_IIc_bsu_bact"/>
</dbReference>
<evidence type="ECO:0000256" key="14">
    <source>
        <dbReference type="ARBA" id="ARBA00049255"/>
    </source>
</evidence>
<comment type="subcellular location">
    <subcellularLocation>
        <location evidence="1 15">Cytoplasm</location>
    </subcellularLocation>
</comment>
<feature type="binding site" evidence="15">
    <location>
        <position position="466"/>
    </location>
    <ligand>
        <name>Mg(2+)</name>
        <dbReference type="ChEBI" id="CHEBI:18420"/>
        <note>shared with alpha subunit</note>
    </ligand>
</feature>
<evidence type="ECO:0000313" key="20">
    <source>
        <dbReference type="EMBL" id="SEH76611.1"/>
    </source>
</evidence>
<dbReference type="SUPFAM" id="SSF46955">
    <property type="entry name" value="Putative DNA-binding domain"/>
    <property type="match status" value="1"/>
</dbReference>
<dbReference type="Pfam" id="PF03483">
    <property type="entry name" value="B3_4"/>
    <property type="match status" value="1"/>
</dbReference>
<evidence type="ECO:0000256" key="13">
    <source>
        <dbReference type="ARBA" id="ARBA00023146"/>
    </source>
</evidence>
<dbReference type="RefSeq" id="WP_074718070.1">
    <property type="nucleotide sequence ID" value="NZ_FNWV01000010.1"/>
</dbReference>
<dbReference type="AlphaFoldDB" id="A0A1H6KX74"/>
<dbReference type="Gene3D" id="3.50.40.10">
    <property type="entry name" value="Phenylalanyl-trna Synthetase, Chain B, domain 3"/>
    <property type="match status" value="1"/>
</dbReference>
<dbReference type="FunFam" id="3.50.40.10:FF:000001">
    <property type="entry name" value="Phenylalanine--tRNA ligase beta subunit"/>
    <property type="match status" value="1"/>
</dbReference>
<dbReference type="GO" id="GO:0004826">
    <property type="term" value="F:phenylalanine-tRNA ligase activity"/>
    <property type="evidence" value="ECO:0007669"/>
    <property type="project" value="UniProtKB-UniRule"/>
</dbReference>
<evidence type="ECO:0000256" key="4">
    <source>
        <dbReference type="ARBA" id="ARBA00022490"/>
    </source>
</evidence>
<evidence type="ECO:0000256" key="5">
    <source>
        <dbReference type="ARBA" id="ARBA00022555"/>
    </source>
</evidence>
<dbReference type="GO" id="GO:0016740">
    <property type="term" value="F:transferase activity"/>
    <property type="evidence" value="ECO:0007669"/>
    <property type="project" value="UniProtKB-ARBA"/>
</dbReference>
<dbReference type="HAMAP" id="MF_00283">
    <property type="entry name" value="Phe_tRNA_synth_beta1"/>
    <property type="match status" value="1"/>
</dbReference>
<dbReference type="Pfam" id="PF03147">
    <property type="entry name" value="FDX-ACB"/>
    <property type="match status" value="1"/>
</dbReference>
<feature type="binding site" evidence="15">
    <location>
        <position position="462"/>
    </location>
    <ligand>
        <name>Mg(2+)</name>
        <dbReference type="ChEBI" id="CHEBI:18420"/>
        <note>shared with alpha subunit</note>
    </ligand>
</feature>
<dbReference type="GO" id="GO:0005524">
    <property type="term" value="F:ATP binding"/>
    <property type="evidence" value="ECO:0007669"/>
    <property type="project" value="UniProtKB-UniRule"/>
</dbReference>
<dbReference type="InterPro" id="IPR036690">
    <property type="entry name" value="Fdx_antiC-bd_sf"/>
</dbReference>
<feature type="binding site" evidence="15">
    <location>
        <position position="465"/>
    </location>
    <ligand>
        <name>Mg(2+)</name>
        <dbReference type="ChEBI" id="CHEBI:18420"/>
        <note>shared with alpha subunit</note>
    </ligand>
</feature>
<keyword evidence="9 15" id="KW-0067">ATP-binding</keyword>
<dbReference type="GO" id="GO:0000287">
    <property type="term" value="F:magnesium ion binding"/>
    <property type="evidence" value="ECO:0007669"/>
    <property type="project" value="UniProtKB-UniRule"/>
</dbReference>
<dbReference type="PANTHER" id="PTHR10947:SF0">
    <property type="entry name" value="PHENYLALANINE--TRNA LIGASE BETA SUBUNIT"/>
    <property type="match status" value="1"/>
</dbReference>
<evidence type="ECO:0000256" key="1">
    <source>
        <dbReference type="ARBA" id="ARBA00004496"/>
    </source>
</evidence>
<evidence type="ECO:0000256" key="6">
    <source>
        <dbReference type="ARBA" id="ARBA00022598"/>
    </source>
</evidence>
<keyword evidence="5 16" id="KW-0820">tRNA-binding</keyword>
<dbReference type="Gene3D" id="3.30.56.10">
    <property type="match status" value="2"/>
</dbReference>
<sequence>MNLSMKWLGDYVKADMPIKDFCHALTMSGSKVECYEKEGSNISNVVVGKILSKGPHENADALFVCQVDIGAEAPIQIVTNAKNVKEGDLVPVALDGAVLPEGKIKKCKMRGVESFGMFCGLDTLGLTAHDFPYADPEGVFVIEEDCKLGEDIHTAIGLDDTSVEFEITSNRPDCLSVIGLARETAATYGTELKVKAPEFKGVDGDINSMLKVDIINTEKCQRYCAGIVKNVKIGPSPRWMRERLRASGVRPINNFVDITNYVMLEYGQPMHAFDLRYVEGAHINVRNAKNGEKIMTLDGVERELTEDMLVIADEKKPVAVAGIMGGEYSGIMDDTTTVVFESAYFEPTQVRQTSKKLRLKSDASARYEKGVDRLISMTCLKRAFELVEELGAGEVLNTVIDRDYTDKTPATVDFSAEWINNFLGTDISEADMIKYLERLEFKVENGKVIAPSFRIDIGCKADIAEEVARIYGYNNIPSTDFRGIARAEFTEEQKFARTLRNAAVSLGGYEIATYSFVSPKYFDKIKLPADSKLRKVVKIVNPLGEDTSVMRTSTIPSMLDVLSFNYNNRNDKACLFEIAKEYLPAEVEKPFINGETLANSGKQKHKYNYSLPDEPQRLTIGMYGGDADFYTLKGMVEQLLAELKIADVEYIRANDCDEFDEKYALHPGRSAVIIKDGKYLGIMGEVHPDVQETYEIGVKTYVAKLNIPELMEAAADKITYQPLPKFPATTRDLSLLVDEDMPVAELEKAIKGAVGKILEKVTLFDVYRSDDMKKNSKKSIAYSISMRSHEGTLTDEQADGAMKRVLKALNAIGAELRG</sequence>
<dbReference type="GO" id="GO:0000049">
    <property type="term" value="F:tRNA binding"/>
    <property type="evidence" value="ECO:0007669"/>
    <property type="project" value="UniProtKB-UniRule"/>
</dbReference>
<dbReference type="EC" id="6.1.1.20" evidence="15"/>
<dbReference type="InterPro" id="IPR005146">
    <property type="entry name" value="B3/B4_tRNA-bd"/>
</dbReference>
<feature type="binding site" evidence="15">
    <location>
        <position position="456"/>
    </location>
    <ligand>
        <name>Mg(2+)</name>
        <dbReference type="ChEBI" id="CHEBI:18420"/>
        <note>shared with alpha subunit</note>
    </ligand>
</feature>
<evidence type="ECO:0000256" key="2">
    <source>
        <dbReference type="ARBA" id="ARBA00008653"/>
    </source>
</evidence>
<dbReference type="Gene3D" id="3.30.70.380">
    <property type="entry name" value="Ferrodoxin-fold anticodon-binding domain"/>
    <property type="match status" value="1"/>
</dbReference>
<keyword evidence="6 15" id="KW-0436">Ligase</keyword>
<evidence type="ECO:0000256" key="7">
    <source>
        <dbReference type="ARBA" id="ARBA00022723"/>
    </source>
</evidence>
<evidence type="ECO:0000256" key="3">
    <source>
        <dbReference type="ARBA" id="ARBA00011209"/>
    </source>
</evidence>
<keyword evidence="7 15" id="KW-0479">Metal-binding</keyword>
<dbReference type="InterPro" id="IPR005121">
    <property type="entry name" value="Fdx_antiC-bd"/>
</dbReference>
<dbReference type="CDD" id="cd02796">
    <property type="entry name" value="tRNA_bind_bactPheRS"/>
    <property type="match status" value="1"/>
</dbReference>
<evidence type="ECO:0000256" key="11">
    <source>
        <dbReference type="ARBA" id="ARBA00022884"/>
    </source>
</evidence>
<evidence type="ECO:0000259" key="19">
    <source>
        <dbReference type="PROSITE" id="PS51483"/>
    </source>
</evidence>
<gene>
    <name evidence="15" type="primary">pheT</name>
    <name evidence="20" type="ORF">SAMN02910265_02578</name>
</gene>
<keyword evidence="10 15" id="KW-0460">Magnesium</keyword>
<dbReference type="InterPro" id="IPR020825">
    <property type="entry name" value="Phe-tRNA_synthase-like_B3/B4"/>
</dbReference>
<keyword evidence="8 15" id="KW-0547">Nucleotide-binding</keyword>
<evidence type="ECO:0000256" key="9">
    <source>
        <dbReference type="ARBA" id="ARBA00022840"/>
    </source>
</evidence>
<dbReference type="EMBL" id="FNWV01000010">
    <property type="protein sequence ID" value="SEH76611.1"/>
    <property type="molecule type" value="Genomic_DNA"/>
</dbReference>
<dbReference type="PANTHER" id="PTHR10947">
    <property type="entry name" value="PHENYLALANYL-TRNA SYNTHETASE BETA CHAIN AND LEUCINE-RICH REPEAT-CONTAINING PROTEIN 47"/>
    <property type="match status" value="1"/>
</dbReference>
<feature type="domain" description="TRNA-binding" evidence="17">
    <location>
        <begin position="39"/>
        <end position="153"/>
    </location>
</feature>
<comment type="subunit">
    <text evidence="3 15">Tetramer of two alpha and two beta subunits.</text>
</comment>
<dbReference type="PROSITE" id="PS51447">
    <property type="entry name" value="FDX_ACB"/>
    <property type="match status" value="1"/>
</dbReference>
<dbReference type="CDD" id="cd00769">
    <property type="entry name" value="PheRS_beta_core"/>
    <property type="match status" value="1"/>
</dbReference>
<comment type="catalytic activity">
    <reaction evidence="14 15">
        <text>tRNA(Phe) + L-phenylalanine + ATP = L-phenylalanyl-tRNA(Phe) + AMP + diphosphate + H(+)</text>
        <dbReference type="Rhea" id="RHEA:19413"/>
        <dbReference type="Rhea" id="RHEA-COMP:9668"/>
        <dbReference type="Rhea" id="RHEA-COMP:9699"/>
        <dbReference type="ChEBI" id="CHEBI:15378"/>
        <dbReference type="ChEBI" id="CHEBI:30616"/>
        <dbReference type="ChEBI" id="CHEBI:33019"/>
        <dbReference type="ChEBI" id="CHEBI:58095"/>
        <dbReference type="ChEBI" id="CHEBI:78442"/>
        <dbReference type="ChEBI" id="CHEBI:78531"/>
        <dbReference type="ChEBI" id="CHEBI:456215"/>
        <dbReference type="EC" id="6.1.1.20"/>
    </reaction>
</comment>
<keyword evidence="13 15" id="KW-0030">Aminoacyl-tRNA synthetase</keyword>
<dbReference type="PROSITE" id="PS51483">
    <property type="entry name" value="B5"/>
    <property type="match status" value="1"/>
</dbReference>
<feature type="domain" description="FDX-ACB" evidence="18">
    <location>
        <begin position="724"/>
        <end position="817"/>
    </location>
</feature>
<reference evidence="20 21" key="1">
    <citation type="submission" date="2016-10" db="EMBL/GenBank/DDBJ databases">
        <authorList>
            <person name="de Groot N.N."/>
        </authorList>
    </citation>
    <scope>NUCLEOTIDE SEQUENCE [LARGE SCALE GENOMIC DNA]</scope>
    <source>
        <strain evidence="20 21">YAD2003</strain>
    </source>
</reference>
<dbReference type="InterPro" id="IPR041616">
    <property type="entry name" value="PheRS_beta_core"/>
</dbReference>
<dbReference type="OrthoDB" id="9805455at2"/>
<dbReference type="SMART" id="SM00873">
    <property type="entry name" value="B3_4"/>
    <property type="match status" value="1"/>
</dbReference>
<proteinExistence type="inferred from homology"/>
<dbReference type="SUPFAM" id="SSF54991">
    <property type="entry name" value="Anticodon-binding domain of PheRS"/>
    <property type="match status" value="1"/>
</dbReference>
<dbReference type="InterPro" id="IPR012340">
    <property type="entry name" value="NA-bd_OB-fold"/>
</dbReference>
<dbReference type="SMART" id="SM00874">
    <property type="entry name" value="B5"/>
    <property type="match status" value="1"/>
</dbReference>
<evidence type="ECO:0000256" key="15">
    <source>
        <dbReference type="HAMAP-Rule" id="MF_00283"/>
    </source>
</evidence>
<comment type="similarity">
    <text evidence="2 15">Belongs to the phenylalanyl-tRNA synthetase beta subunit family. Type 1 subfamily.</text>
</comment>
<evidence type="ECO:0000256" key="10">
    <source>
        <dbReference type="ARBA" id="ARBA00022842"/>
    </source>
</evidence>
<evidence type="ECO:0000259" key="18">
    <source>
        <dbReference type="PROSITE" id="PS51447"/>
    </source>
</evidence>
<dbReference type="InterPro" id="IPR005147">
    <property type="entry name" value="tRNA_synthase_B5-dom"/>
</dbReference>
<organism evidence="20 21">
    <name type="scientific">Ruminococcus flavefaciens</name>
    <dbReference type="NCBI Taxonomy" id="1265"/>
    <lineage>
        <taxon>Bacteria</taxon>
        <taxon>Bacillati</taxon>
        <taxon>Bacillota</taxon>
        <taxon>Clostridia</taxon>
        <taxon>Eubacteriales</taxon>
        <taxon>Oscillospiraceae</taxon>
        <taxon>Ruminococcus</taxon>
    </lineage>
</organism>
<dbReference type="Pfam" id="PF03484">
    <property type="entry name" value="B5"/>
    <property type="match status" value="1"/>
</dbReference>
<dbReference type="Pfam" id="PF01588">
    <property type="entry name" value="tRNA_bind"/>
    <property type="match status" value="1"/>
</dbReference>
<keyword evidence="11 16" id="KW-0694">RNA-binding</keyword>
<dbReference type="SUPFAM" id="SSF56037">
    <property type="entry name" value="PheT/TilS domain"/>
    <property type="match status" value="1"/>
</dbReference>
<dbReference type="Gene3D" id="3.30.930.10">
    <property type="entry name" value="Bira Bifunctional Protein, Domain 2"/>
    <property type="match status" value="1"/>
</dbReference>
<dbReference type="InterPro" id="IPR009061">
    <property type="entry name" value="DNA-bd_dom_put_sf"/>
</dbReference>
<dbReference type="SMART" id="SM00896">
    <property type="entry name" value="FDX-ACB"/>
    <property type="match status" value="1"/>
</dbReference>
<name>A0A1H6KX74_RUMFL</name>
<dbReference type="NCBIfam" id="TIGR00472">
    <property type="entry name" value="pheT_bact"/>
    <property type="match status" value="1"/>
</dbReference>
<dbReference type="PROSITE" id="PS50886">
    <property type="entry name" value="TRBD"/>
    <property type="match status" value="1"/>
</dbReference>
<dbReference type="InterPro" id="IPR045864">
    <property type="entry name" value="aa-tRNA-synth_II/BPL/LPL"/>
</dbReference>
<dbReference type="GO" id="GO:0006432">
    <property type="term" value="P:phenylalanyl-tRNA aminoacylation"/>
    <property type="evidence" value="ECO:0007669"/>
    <property type="project" value="UniProtKB-UniRule"/>
</dbReference>
<comment type="cofactor">
    <cofactor evidence="15">
        <name>Mg(2+)</name>
        <dbReference type="ChEBI" id="CHEBI:18420"/>
    </cofactor>
    <text evidence="15">Binds 2 magnesium ions per tetramer.</text>
</comment>
<dbReference type="GO" id="GO:0140096">
    <property type="term" value="F:catalytic activity, acting on a protein"/>
    <property type="evidence" value="ECO:0007669"/>
    <property type="project" value="UniProtKB-ARBA"/>
</dbReference>
<dbReference type="Pfam" id="PF17759">
    <property type="entry name" value="tRNA_synthFbeta"/>
    <property type="match status" value="1"/>
</dbReference>
<evidence type="ECO:0000256" key="16">
    <source>
        <dbReference type="PROSITE-ProRule" id="PRU00209"/>
    </source>
</evidence>